<feature type="domain" description="Helix-hairpin-helix DNA-binding motif class 1" evidence="2">
    <location>
        <begin position="161"/>
        <end position="180"/>
    </location>
</feature>
<dbReference type="InterPro" id="IPR019554">
    <property type="entry name" value="Soluble_ligand-bd"/>
</dbReference>
<feature type="transmembrane region" description="Helical" evidence="1">
    <location>
        <begin position="7"/>
        <end position="27"/>
    </location>
</feature>
<sequence length="213" mass="22888">MNIVLKYKKALIGGAALVFLFVGYFLYQGKENEPETGMDDMVFPMAAPQAEKEKTVEYKKEEPPAVIKVDVKGAVHKPGVYAADPGDRVIDLIMEAGSFSDKADKDKVNLAQAVADQMVIYVPEAGDDLPQLTAAAGSTAEITGDSGTGKSKVNLNTAEQADLETLPGIGPAKAAEIIAYRNQTGFKTIEDLRNISGIGDKTFEKLKDFIMVQ</sequence>
<dbReference type="RefSeq" id="WP_117324735.1">
    <property type="nucleotide sequence ID" value="NZ_QVTE01000001.1"/>
</dbReference>
<dbReference type="InterPro" id="IPR010994">
    <property type="entry name" value="RuvA_2-like"/>
</dbReference>
<dbReference type="Gene3D" id="1.10.150.320">
    <property type="entry name" value="Photosystem II 12 kDa extrinsic protein"/>
    <property type="match status" value="1"/>
</dbReference>
<keyword evidence="4" id="KW-1185">Reference proteome</keyword>
<organism evidence="3 4">
    <name type="scientific">Peribacillus saganii</name>
    <dbReference type="NCBI Taxonomy" id="2303992"/>
    <lineage>
        <taxon>Bacteria</taxon>
        <taxon>Bacillati</taxon>
        <taxon>Bacillota</taxon>
        <taxon>Bacilli</taxon>
        <taxon>Bacillales</taxon>
        <taxon>Bacillaceae</taxon>
        <taxon>Peribacillus</taxon>
    </lineage>
</organism>
<dbReference type="PANTHER" id="PTHR21180:SF32">
    <property type="entry name" value="ENDONUCLEASE_EXONUCLEASE_PHOSPHATASE FAMILY DOMAIN-CONTAINING PROTEIN 1"/>
    <property type="match status" value="1"/>
</dbReference>
<dbReference type="SUPFAM" id="SSF47781">
    <property type="entry name" value="RuvA domain 2-like"/>
    <property type="match status" value="1"/>
</dbReference>
<evidence type="ECO:0000313" key="3">
    <source>
        <dbReference type="EMBL" id="RFU71660.1"/>
    </source>
</evidence>
<dbReference type="GO" id="GO:0015627">
    <property type="term" value="C:type II protein secretion system complex"/>
    <property type="evidence" value="ECO:0007669"/>
    <property type="project" value="TreeGrafter"/>
</dbReference>
<dbReference type="NCBIfam" id="TIGR00426">
    <property type="entry name" value="competence protein ComEA helix-hairpin-helix repeat region"/>
    <property type="match status" value="1"/>
</dbReference>
<dbReference type="Pfam" id="PF10531">
    <property type="entry name" value="SLBB"/>
    <property type="match status" value="1"/>
</dbReference>
<reference evidence="3 4" key="1">
    <citation type="submission" date="2018-08" db="EMBL/GenBank/DDBJ databases">
        <title>Bacillus chawlae sp. nov., Bacillus glennii sp. nov., and Bacillus saganii sp. nov. Isolated from the Vehicle Assembly Building at Kennedy Space Center where the Viking Spacecraft were Assembled.</title>
        <authorList>
            <person name="Seuylemezian A."/>
            <person name="Vaishampayan P."/>
        </authorList>
    </citation>
    <scope>NUCLEOTIDE SEQUENCE [LARGE SCALE GENOMIC DNA]</scope>
    <source>
        <strain evidence="3 4">V47-23a</strain>
    </source>
</reference>
<dbReference type="OrthoDB" id="9790239at2"/>
<feature type="domain" description="Helix-hairpin-helix DNA-binding motif class 1" evidence="2">
    <location>
        <begin position="190"/>
        <end position="209"/>
    </location>
</feature>
<dbReference type="InterPro" id="IPR051675">
    <property type="entry name" value="Endo/Exo/Phosphatase_dom_1"/>
</dbReference>
<keyword evidence="1" id="KW-0472">Membrane</keyword>
<dbReference type="InterPro" id="IPR003583">
    <property type="entry name" value="Hlx-hairpin-Hlx_DNA-bd_motif"/>
</dbReference>
<proteinExistence type="predicted"/>
<dbReference type="GO" id="GO:0015628">
    <property type="term" value="P:protein secretion by the type II secretion system"/>
    <property type="evidence" value="ECO:0007669"/>
    <property type="project" value="TreeGrafter"/>
</dbReference>
<dbReference type="GO" id="GO:0006281">
    <property type="term" value="P:DNA repair"/>
    <property type="evidence" value="ECO:0007669"/>
    <property type="project" value="InterPro"/>
</dbReference>
<evidence type="ECO:0000313" key="4">
    <source>
        <dbReference type="Proteomes" id="UP000264541"/>
    </source>
</evidence>
<protein>
    <recommendedName>
        <fullName evidence="2">Helix-hairpin-helix DNA-binding motif class 1 domain-containing protein</fullName>
    </recommendedName>
</protein>
<comment type="caution">
    <text evidence="3">The sequence shown here is derived from an EMBL/GenBank/DDBJ whole genome shotgun (WGS) entry which is preliminary data.</text>
</comment>
<dbReference type="EMBL" id="QVTE01000001">
    <property type="protein sequence ID" value="RFU71660.1"/>
    <property type="molecule type" value="Genomic_DNA"/>
</dbReference>
<dbReference type="GO" id="GO:0003677">
    <property type="term" value="F:DNA binding"/>
    <property type="evidence" value="ECO:0007669"/>
    <property type="project" value="InterPro"/>
</dbReference>
<dbReference type="Pfam" id="PF12836">
    <property type="entry name" value="HHH_3"/>
    <property type="match status" value="1"/>
</dbReference>
<evidence type="ECO:0000256" key="1">
    <source>
        <dbReference type="SAM" id="Phobius"/>
    </source>
</evidence>
<keyword evidence="1" id="KW-0812">Transmembrane</keyword>
<dbReference type="InterPro" id="IPR004509">
    <property type="entry name" value="Competence_ComEA_HhH"/>
</dbReference>
<dbReference type="AlphaFoldDB" id="A0A372LV33"/>
<name>A0A372LV33_9BACI</name>
<dbReference type="SMART" id="SM00278">
    <property type="entry name" value="HhH1"/>
    <property type="match status" value="2"/>
</dbReference>
<dbReference type="PANTHER" id="PTHR21180">
    <property type="entry name" value="ENDONUCLEASE/EXONUCLEASE/PHOSPHATASE FAMILY DOMAIN-CONTAINING PROTEIN 1"/>
    <property type="match status" value="1"/>
</dbReference>
<gene>
    <name evidence="3" type="ORF">D0469_00705</name>
</gene>
<evidence type="ECO:0000259" key="2">
    <source>
        <dbReference type="SMART" id="SM00278"/>
    </source>
</evidence>
<accession>A0A372LV33</accession>
<keyword evidence="1" id="KW-1133">Transmembrane helix</keyword>
<dbReference type="Proteomes" id="UP000264541">
    <property type="component" value="Unassembled WGS sequence"/>
</dbReference>